<dbReference type="PANTHER" id="PTHR22916:SF3">
    <property type="entry name" value="UDP-GLCNAC:BETAGAL BETA-1,3-N-ACETYLGLUCOSAMINYLTRANSFERASE-LIKE PROTEIN 1"/>
    <property type="match status" value="1"/>
</dbReference>
<dbReference type="GO" id="GO:0016758">
    <property type="term" value="F:hexosyltransferase activity"/>
    <property type="evidence" value="ECO:0007669"/>
    <property type="project" value="UniProtKB-ARBA"/>
</dbReference>
<dbReference type="PANTHER" id="PTHR22916">
    <property type="entry name" value="GLYCOSYLTRANSFERASE"/>
    <property type="match status" value="1"/>
</dbReference>
<evidence type="ECO:0000259" key="1">
    <source>
        <dbReference type="Pfam" id="PF00535"/>
    </source>
</evidence>
<dbReference type="Pfam" id="PF00535">
    <property type="entry name" value="Glycos_transf_2"/>
    <property type="match status" value="1"/>
</dbReference>
<dbReference type="SUPFAM" id="SSF53448">
    <property type="entry name" value="Nucleotide-diphospho-sugar transferases"/>
    <property type="match status" value="1"/>
</dbReference>
<dbReference type="EMBL" id="JAWPBP010000010">
    <property type="protein sequence ID" value="MDW2716730.1"/>
    <property type="molecule type" value="Genomic_DNA"/>
</dbReference>
<gene>
    <name evidence="2" type="ORF">RYZ49_13035</name>
</gene>
<keyword evidence="2" id="KW-0808">Transferase</keyword>
<reference evidence="2 3" key="1">
    <citation type="submission" date="2023-10" db="EMBL/GenBank/DDBJ databases">
        <title>Fecal carriage and genetic characteristics of carbapenem-resistant Enterobacterales among healthy adults from four provinces of China.</title>
        <authorList>
            <person name="Li Y."/>
            <person name="Zhang R."/>
        </authorList>
    </citation>
    <scope>NUCLEOTIDE SEQUENCE [LARGE SCALE GENOMIC DNA]</scope>
    <source>
        <strain evidence="2 3">HN-157</strain>
    </source>
</reference>
<evidence type="ECO:0000313" key="2">
    <source>
        <dbReference type="EMBL" id="MDW2716730.1"/>
    </source>
</evidence>
<proteinExistence type="predicted"/>
<evidence type="ECO:0000313" key="3">
    <source>
        <dbReference type="Proteomes" id="UP001287436"/>
    </source>
</evidence>
<protein>
    <submittedName>
        <fullName evidence="2">Glycosyltransferase</fullName>
        <ecNumber evidence="2">2.4.-.-</ecNumber>
    </submittedName>
</protein>
<name>A0ABD5HEJ4_9ENTR</name>
<dbReference type="Proteomes" id="UP001287436">
    <property type="component" value="Unassembled WGS sequence"/>
</dbReference>
<keyword evidence="2" id="KW-0328">Glycosyltransferase</keyword>
<dbReference type="InterPro" id="IPR001173">
    <property type="entry name" value="Glyco_trans_2-like"/>
</dbReference>
<dbReference type="RefSeq" id="WP_182205173.1">
    <property type="nucleotide sequence ID" value="NZ_JAWPBP010000010.1"/>
</dbReference>
<organism evidence="2 3">
    <name type="scientific">Klebsiella pasteurii</name>
    <dbReference type="NCBI Taxonomy" id="2587529"/>
    <lineage>
        <taxon>Bacteria</taxon>
        <taxon>Pseudomonadati</taxon>
        <taxon>Pseudomonadota</taxon>
        <taxon>Gammaproteobacteria</taxon>
        <taxon>Enterobacterales</taxon>
        <taxon>Enterobacteriaceae</taxon>
        <taxon>Klebsiella/Raoultella group</taxon>
        <taxon>Klebsiella</taxon>
    </lineage>
</organism>
<accession>A0ABD5HEJ4</accession>
<dbReference type="InterPro" id="IPR029044">
    <property type="entry name" value="Nucleotide-diphossugar_trans"/>
</dbReference>
<dbReference type="CDD" id="cd00761">
    <property type="entry name" value="Glyco_tranf_GTA_type"/>
    <property type="match status" value="1"/>
</dbReference>
<dbReference type="Gene3D" id="3.90.550.10">
    <property type="entry name" value="Spore Coat Polysaccharide Biosynthesis Protein SpsA, Chain A"/>
    <property type="match status" value="1"/>
</dbReference>
<feature type="domain" description="Glycosyltransferase 2-like" evidence="1">
    <location>
        <begin position="12"/>
        <end position="147"/>
    </location>
</feature>
<dbReference type="EC" id="2.4.-.-" evidence="2"/>
<sequence length="283" mass="31918">MENSNNSEPLVSVYIPTHNRATLLKKAVSSIFFQSYRNIEILICDDGSTDNTKSTVDDLKASSPFPIIYIKNESPMGACNARNRCISAASGEYITGLDDDDQFSKDRISIFIHEACINGRDIISANHEFSDGKTLKKGPAYSGEITFDDMKYKNHIGNQIFTKTKYIREIGGFDEDLPAWQDYDAWFRLLKKHGNSFRVSASTYIVNVDHGGNRISTSSKAYKGHLMFLEKHALELSENQVKSLRLMDLINRGQKVPFSFIVKNISKKNIISMIKLSLSRIVP</sequence>
<comment type="caution">
    <text evidence="2">The sequence shown here is derived from an EMBL/GenBank/DDBJ whole genome shotgun (WGS) entry which is preliminary data.</text>
</comment>
<dbReference type="AlphaFoldDB" id="A0ABD5HEJ4"/>